<dbReference type="PROSITE" id="PS50887">
    <property type="entry name" value="GGDEF"/>
    <property type="match status" value="1"/>
</dbReference>
<dbReference type="InterPro" id="IPR001633">
    <property type="entry name" value="EAL_dom"/>
</dbReference>
<dbReference type="SMART" id="SM00267">
    <property type="entry name" value="GGDEF"/>
    <property type="match status" value="1"/>
</dbReference>
<dbReference type="InterPro" id="IPR043128">
    <property type="entry name" value="Rev_trsase/Diguanyl_cyclase"/>
</dbReference>
<dbReference type="InterPro" id="IPR003018">
    <property type="entry name" value="GAF"/>
</dbReference>
<feature type="region of interest" description="Disordered" evidence="1">
    <location>
        <begin position="761"/>
        <end position="789"/>
    </location>
</feature>
<dbReference type="Proteomes" id="UP000475582">
    <property type="component" value="Unassembled WGS sequence"/>
</dbReference>
<dbReference type="SUPFAM" id="SSF55073">
    <property type="entry name" value="Nucleotide cyclase"/>
    <property type="match status" value="1"/>
</dbReference>
<dbReference type="InterPro" id="IPR029787">
    <property type="entry name" value="Nucleotide_cyclase"/>
</dbReference>
<dbReference type="SUPFAM" id="SSF141868">
    <property type="entry name" value="EAL domain-like"/>
    <property type="match status" value="1"/>
</dbReference>
<gene>
    <name evidence="4" type="ORF">GM676_29905</name>
</gene>
<evidence type="ECO:0000313" key="5">
    <source>
        <dbReference type="Proteomes" id="UP000475582"/>
    </source>
</evidence>
<dbReference type="OrthoDB" id="9813903at2"/>
<evidence type="ECO:0000256" key="1">
    <source>
        <dbReference type="SAM" id="MobiDB-lite"/>
    </source>
</evidence>
<dbReference type="InterPro" id="IPR000160">
    <property type="entry name" value="GGDEF_dom"/>
</dbReference>
<evidence type="ECO:0000259" key="2">
    <source>
        <dbReference type="PROSITE" id="PS50883"/>
    </source>
</evidence>
<dbReference type="CDD" id="cd01949">
    <property type="entry name" value="GGDEF"/>
    <property type="match status" value="1"/>
</dbReference>
<name>A0A6L6PSF3_9BURK</name>
<dbReference type="PANTHER" id="PTHR44757:SF2">
    <property type="entry name" value="BIOFILM ARCHITECTURE MAINTENANCE PROTEIN MBAA"/>
    <property type="match status" value="1"/>
</dbReference>
<dbReference type="AlphaFoldDB" id="A0A6L6PSF3"/>
<dbReference type="Pfam" id="PF00563">
    <property type="entry name" value="EAL"/>
    <property type="match status" value="1"/>
</dbReference>
<dbReference type="NCBIfam" id="TIGR00254">
    <property type="entry name" value="GGDEF"/>
    <property type="match status" value="1"/>
</dbReference>
<dbReference type="SMART" id="SM00052">
    <property type="entry name" value="EAL"/>
    <property type="match status" value="1"/>
</dbReference>
<sequence length="789" mass="87055">MQNDLGNLCPQCATAAYRDPIDALAGLGRWSMVRGAPHLCLSAMAMRLLGAESGDETPWIERVVPEDRQLLDGALSAIVTSGAAVSCEFRLVEREQGVRWLRLQSVAAEQRMVATGMLTDITTIKRAALRERFNFALTQYLIGTDTLDEAVYKIIHLVCEELGWEWGAFWALERHGAAEALRCRHIWHAPERDYSPFRSAATTLVVAPGQGAVGQAWRSGQSLWVDASGEHSDARVRAARHCGLQSGFFFPVTYVAGDGRLHSAGVLEFFSNEPRQREAQLPGLAESISALIAQTGQRMVQQERVRVLAQTDEMTGLFNRAHFHALLDAACAQGEPFGLMYIDLDQFKPINDGFGHAAGNLVLCEFAERLRQLAPAGARVARLGGDEFALMAPPGWDQRALDALSAAVLDAARARFNYMGHDLSVSASIGVSMFPLHGVDTAQLLHAADAAMYLSKRNGRNLVSYFCHESDTQQRVVAAQLLMLSALQDALQRNEFFLEYQPIRDLRHERTVALEALIRWRKADGTVVPPDQFIPVAEQSRLIVFIGRWVIEQVCRDLPRLQAAGMPDIQVHVNMAAPEFLDDDLPRELMAIVGAAGIAPSRICLELTEGVIMRRIDKTLPIMRELVRLGFEISLDDFGMGYSSLSLLKTLPISSIKIDRVFLQGVPHDRDDCAIVRTIIDLGLNMRLRVIAEGVESATQLGFLRQFDCTQVQGYLSGRPVVLASLLAAAQENRPKVSSSHATTITTMPVTVMHDQVKKQADSAVACKPRSNRKPSPKSKVASTLQRRR</sequence>
<organism evidence="4 5">
    <name type="scientific">Duganella radicis</name>
    <dbReference type="NCBI Taxonomy" id="551988"/>
    <lineage>
        <taxon>Bacteria</taxon>
        <taxon>Pseudomonadati</taxon>
        <taxon>Pseudomonadota</taxon>
        <taxon>Betaproteobacteria</taxon>
        <taxon>Burkholderiales</taxon>
        <taxon>Oxalobacteraceae</taxon>
        <taxon>Telluria group</taxon>
        <taxon>Duganella</taxon>
    </lineage>
</organism>
<dbReference type="SUPFAM" id="SSF55781">
    <property type="entry name" value="GAF domain-like"/>
    <property type="match status" value="1"/>
</dbReference>
<dbReference type="InterPro" id="IPR035919">
    <property type="entry name" value="EAL_sf"/>
</dbReference>
<feature type="domain" description="GGDEF" evidence="3">
    <location>
        <begin position="335"/>
        <end position="468"/>
    </location>
</feature>
<keyword evidence="5" id="KW-1185">Reference proteome</keyword>
<evidence type="ECO:0000259" key="3">
    <source>
        <dbReference type="PROSITE" id="PS50887"/>
    </source>
</evidence>
<accession>A0A6L6PSF3</accession>
<dbReference type="EMBL" id="WNKY01000069">
    <property type="protein sequence ID" value="MTV41774.1"/>
    <property type="molecule type" value="Genomic_DNA"/>
</dbReference>
<dbReference type="Gene3D" id="3.30.450.20">
    <property type="entry name" value="PAS domain"/>
    <property type="match status" value="1"/>
</dbReference>
<dbReference type="CDD" id="cd01948">
    <property type="entry name" value="EAL"/>
    <property type="match status" value="1"/>
</dbReference>
<reference evidence="4 5" key="1">
    <citation type="submission" date="2019-11" db="EMBL/GenBank/DDBJ databases">
        <title>Type strains purchased from KCTC, JCM and DSMZ.</title>
        <authorList>
            <person name="Lu H."/>
        </authorList>
    </citation>
    <scope>NUCLEOTIDE SEQUENCE [LARGE SCALE GENOMIC DNA]</scope>
    <source>
        <strain evidence="4 5">KCTC 22382</strain>
    </source>
</reference>
<dbReference type="Pfam" id="PF00990">
    <property type="entry name" value="GGDEF"/>
    <property type="match status" value="1"/>
</dbReference>
<feature type="domain" description="EAL" evidence="2">
    <location>
        <begin position="480"/>
        <end position="734"/>
    </location>
</feature>
<comment type="caution">
    <text evidence="4">The sequence shown here is derived from an EMBL/GenBank/DDBJ whole genome shotgun (WGS) entry which is preliminary data.</text>
</comment>
<dbReference type="PANTHER" id="PTHR44757">
    <property type="entry name" value="DIGUANYLATE CYCLASE DGCP"/>
    <property type="match status" value="1"/>
</dbReference>
<dbReference type="Gene3D" id="3.20.20.450">
    <property type="entry name" value="EAL domain"/>
    <property type="match status" value="1"/>
</dbReference>
<dbReference type="Gene3D" id="3.30.70.270">
    <property type="match status" value="1"/>
</dbReference>
<proteinExistence type="predicted"/>
<dbReference type="InterPro" id="IPR052155">
    <property type="entry name" value="Biofilm_reg_signaling"/>
</dbReference>
<dbReference type="Pfam" id="PF13185">
    <property type="entry name" value="GAF_2"/>
    <property type="match status" value="1"/>
</dbReference>
<evidence type="ECO:0000313" key="4">
    <source>
        <dbReference type="EMBL" id="MTV41774.1"/>
    </source>
</evidence>
<dbReference type="PROSITE" id="PS50883">
    <property type="entry name" value="EAL"/>
    <property type="match status" value="1"/>
</dbReference>
<dbReference type="SUPFAM" id="SSF55785">
    <property type="entry name" value="PYP-like sensor domain (PAS domain)"/>
    <property type="match status" value="1"/>
</dbReference>
<dbReference type="Gene3D" id="3.30.450.40">
    <property type="match status" value="1"/>
</dbReference>
<protein>
    <submittedName>
        <fullName evidence="4">EAL domain-containing protein</fullName>
    </submittedName>
</protein>
<dbReference type="InterPro" id="IPR029016">
    <property type="entry name" value="GAF-like_dom_sf"/>
</dbReference>
<dbReference type="RefSeq" id="WP_155468167.1">
    <property type="nucleotide sequence ID" value="NZ_WNKY01000069.1"/>
</dbReference>
<dbReference type="InterPro" id="IPR035965">
    <property type="entry name" value="PAS-like_dom_sf"/>
</dbReference>